<dbReference type="OrthoDB" id="5383291at2"/>
<accession>A0A263D607</accession>
<comment type="caution">
    <text evidence="1">The sequence shown here is derived from an EMBL/GenBank/DDBJ whole genome shotgun (WGS) entry which is preliminary data.</text>
</comment>
<reference evidence="1 2" key="1">
    <citation type="submission" date="2017-07" db="EMBL/GenBank/DDBJ databases">
        <title>Amycolatopsis antarcticus sp. nov., isolated from the surface of an Antarcticus brown macroalga.</title>
        <authorList>
            <person name="Wang J."/>
            <person name="Leiva S."/>
            <person name="Huang J."/>
            <person name="Huang Y."/>
        </authorList>
    </citation>
    <scope>NUCLEOTIDE SEQUENCE [LARGE SCALE GENOMIC DNA]</scope>
    <source>
        <strain evidence="1 2">AU-G6</strain>
    </source>
</reference>
<evidence type="ECO:0000313" key="2">
    <source>
        <dbReference type="Proteomes" id="UP000242444"/>
    </source>
</evidence>
<proteinExistence type="predicted"/>
<dbReference type="InterPro" id="IPR025799">
    <property type="entry name" value="Arg_MeTrfase"/>
</dbReference>
<dbReference type="GO" id="GO:0032259">
    <property type="term" value="P:methylation"/>
    <property type="evidence" value="ECO:0007669"/>
    <property type="project" value="UniProtKB-KW"/>
</dbReference>
<dbReference type="PANTHER" id="PTHR11006">
    <property type="entry name" value="PROTEIN ARGININE N-METHYLTRANSFERASE"/>
    <property type="match status" value="1"/>
</dbReference>
<dbReference type="GO" id="GO:0016274">
    <property type="term" value="F:protein-arginine N-methyltransferase activity"/>
    <property type="evidence" value="ECO:0007669"/>
    <property type="project" value="InterPro"/>
</dbReference>
<dbReference type="AlphaFoldDB" id="A0A263D607"/>
<protein>
    <submittedName>
        <fullName evidence="1">SAM-dependent methyltransferase</fullName>
    </submittedName>
</protein>
<gene>
    <name evidence="1" type="ORF">CFN78_11630</name>
</gene>
<dbReference type="SUPFAM" id="SSF53335">
    <property type="entry name" value="S-adenosyl-L-methionine-dependent methyltransferases"/>
    <property type="match status" value="1"/>
</dbReference>
<keyword evidence="2" id="KW-1185">Reference proteome</keyword>
<dbReference type="GO" id="GO:0042054">
    <property type="term" value="F:histone methyltransferase activity"/>
    <property type="evidence" value="ECO:0007669"/>
    <property type="project" value="TreeGrafter"/>
</dbReference>
<dbReference type="CDD" id="cd02440">
    <property type="entry name" value="AdoMet_MTases"/>
    <property type="match status" value="1"/>
</dbReference>
<dbReference type="Proteomes" id="UP000242444">
    <property type="component" value="Unassembled WGS sequence"/>
</dbReference>
<evidence type="ECO:0000313" key="1">
    <source>
        <dbReference type="EMBL" id="OZM72906.1"/>
    </source>
</evidence>
<dbReference type="PROSITE" id="PS51678">
    <property type="entry name" value="SAM_MT_PRMT"/>
    <property type="match status" value="1"/>
</dbReference>
<dbReference type="InParanoid" id="A0A263D607"/>
<sequence>MTRSLVTESEATGRPLQVAVGRAGTRSEAAVLFPSLGEYPVYDPMAYRFMLDDERRNEHYAAAVRRHAPGRTVLDIGTGHEAVWAIESARAGASHVYAVEVIPETAALARKTIAEAGLADRITLIEGLSTDIELPVRAEVCVSEIIGTLGGSEGAGPVLRDARLRLLTPDGVFVPHRSATTVVAVDLDTAFGGRRPAFAPIAVRYLDKIFGSVGRPFDLRVCVPRLNEAAFLSEIAEVESLEFNGELRPEGTDHRELRVTKSGTLHGFALGVRLWVDENQSPLDSFSQRTNWFPVYAPVSTAGLPVAEGDRITLEFVTRLSDDGVHPDYELTGELEPVAGERVPLHWRSGHHDMGFRTNGFYRELFPGD</sequence>
<dbReference type="Gene3D" id="3.40.50.150">
    <property type="entry name" value="Vaccinia Virus protein VP39"/>
    <property type="match status" value="1"/>
</dbReference>
<keyword evidence="1" id="KW-0808">Transferase</keyword>
<dbReference type="PANTHER" id="PTHR11006:SF4">
    <property type="entry name" value="PROTEIN ARGININE N-METHYLTRANSFERASE 7"/>
    <property type="match status" value="1"/>
</dbReference>
<organism evidence="1 2">
    <name type="scientific">Amycolatopsis antarctica</name>
    <dbReference type="NCBI Taxonomy" id="1854586"/>
    <lineage>
        <taxon>Bacteria</taxon>
        <taxon>Bacillati</taxon>
        <taxon>Actinomycetota</taxon>
        <taxon>Actinomycetes</taxon>
        <taxon>Pseudonocardiales</taxon>
        <taxon>Pseudonocardiaceae</taxon>
        <taxon>Amycolatopsis</taxon>
    </lineage>
</organism>
<dbReference type="RefSeq" id="WP_094862764.1">
    <property type="nucleotide sequence ID" value="NZ_NKYE01000006.1"/>
</dbReference>
<dbReference type="InterPro" id="IPR029063">
    <property type="entry name" value="SAM-dependent_MTases_sf"/>
</dbReference>
<name>A0A263D607_9PSEU</name>
<dbReference type="EMBL" id="NKYE01000006">
    <property type="protein sequence ID" value="OZM72906.1"/>
    <property type="molecule type" value="Genomic_DNA"/>
</dbReference>
<keyword evidence="1" id="KW-0489">Methyltransferase</keyword>